<evidence type="ECO:0000256" key="3">
    <source>
        <dbReference type="ARBA" id="ARBA00008900"/>
    </source>
</evidence>
<dbReference type="AlphaFoldDB" id="A0A512BM41"/>
<evidence type="ECO:0000313" key="8">
    <source>
        <dbReference type="EMBL" id="GEO13030.1"/>
    </source>
</evidence>
<dbReference type="InterPro" id="IPR038418">
    <property type="entry name" value="6-PTP_synth/QueD_sf"/>
</dbReference>
<evidence type="ECO:0000256" key="6">
    <source>
        <dbReference type="ARBA" id="ARBA00031449"/>
    </source>
</evidence>
<sequence>MNLPVAMPGISPDTIPQAREIFRSTKYYDHNEGLSCCFRQWRATHSHCRLIHGYALAFKFVFATFELDERNWCFDFGGLKPVKAWLKDLFDHTMLVAQDDPELARFEALHRDGLVNLRVLPAVGCEATAKHVFGHVAAFVHEETKGRVWLESVEVKEHGGNSAIYSR</sequence>
<evidence type="ECO:0000313" key="9">
    <source>
        <dbReference type="Proteomes" id="UP000321085"/>
    </source>
</evidence>
<comment type="caution">
    <text evidence="8">The sequence shown here is derived from an EMBL/GenBank/DDBJ whole genome shotgun (WGS) entry which is preliminary data.</text>
</comment>
<comment type="pathway">
    <text evidence="2">Purine metabolism; 7-cyano-7-deazaguanine biosynthesis.</text>
</comment>
<keyword evidence="9" id="KW-1185">Reference proteome</keyword>
<proteinExistence type="inferred from homology"/>
<evidence type="ECO:0000256" key="7">
    <source>
        <dbReference type="ARBA" id="ARBA00048807"/>
    </source>
</evidence>
<evidence type="ECO:0000256" key="5">
    <source>
        <dbReference type="ARBA" id="ARBA00018141"/>
    </source>
</evidence>
<evidence type="ECO:0000256" key="4">
    <source>
        <dbReference type="ARBA" id="ARBA00012982"/>
    </source>
</evidence>
<dbReference type="SUPFAM" id="SSF55620">
    <property type="entry name" value="Tetrahydrobiopterin biosynthesis enzymes-like"/>
    <property type="match status" value="1"/>
</dbReference>
<gene>
    <name evidence="8" type="ORF">MAE02_07260</name>
</gene>
<dbReference type="Gene3D" id="3.30.479.10">
    <property type="entry name" value="6-pyruvoyl tetrahydropterin synthase/QueD"/>
    <property type="match status" value="1"/>
</dbReference>
<dbReference type="EMBL" id="BJYU01000005">
    <property type="protein sequence ID" value="GEO13030.1"/>
    <property type="molecule type" value="Genomic_DNA"/>
</dbReference>
<organism evidence="8 9">
    <name type="scientific">Microvirga aerophila</name>
    <dbReference type="NCBI Taxonomy" id="670291"/>
    <lineage>
        <taxon>Bacteria</taxon>
        <taxon>Pseudomonadati</taxon>
        <taxon>Pseudomonadota</taxon>
        <taxon>Alphaproteobacteria</taxon>
        <taxon>Hyphomicrobiales</taxon>
        <taxon>Methylobacteriaceae</taxon>
        <taxon>Microvirga</taxon>
    </lineage>
</organism>
<comment type="similarity">
    <text evidence="3">Belongs to the PTPS family. QueD subfamily.</text>
</comment>
<dbReference type="InterPro" id="IPR007115">
    <property type="entry name" value="6-PTP_synth/QueD"/>
</dbReference>
<protein>
    <recommendedName>
        <fullName evidence="5">6-carboxy-5,6,7,8-tetrahydropterin synthase</fullName>
        <ecNumber evidence="4">4.1.2.50</ecNumber>
    </recommendedName>
    <alternativeName>
        <fullName evidence="6">Queuosine biosynthesis protein QueD</fullName>
    </alternativeName>
</protein>
<evidence type="ECO:0000256" key="1">
    <source>
        <dbReference type="ARBA" id="ARBA00002285"/>
    </source>
</evidence>
<dbReference type="Pfam" id="PF01242">
    <property type="entry name" value="PTPS"/>
    <property type="match status" value="1"/>
</dbReference>
<comment type="function">
    <text evidence="1">Catalyzes the conversion of 7,8-dihydroneopterin triphosphate (H2NTP) to 6-carboxy-5,6,7,8-tetrahydropterin (CPH4) and acetaldehyde.</text>
</comment>
<comment type="catalytic activity">
    <reaction evidence="7">
        <text>7,8-dihydroneopterin 3'-triphosphate + H2O = 6-carboxy-5,6,7,8-tetrahydropterin + triphosphate + acetaldehyde + 2 H(+)</text>
        <dbReference type="Rhea" id="RHEA:27966"/>
        <dbReference type="ChEBI" id="CHEBI:15343"/>
        <dbReference type="ChEBI" id="CHEBI:15377"/>
        <dbReference type="ChEBI" id="CHEBI:15378"/>
        <dbReference type="ChEBI" id="CHEBI:18036"/>
        <dbReference type="ChEBI" id="CHEBI:58462"/>
        <dbReference type="ChEBI" id="CHEBI:61032"/>
        <dbReference type="EC" id="4.1.2.50"/>
    </reaction>
</comment>
<reference evidence="8 9" key="1">
    <citation type="submission" date="2019-07" db="EMBL/GenBank/DDBJ databases">
        <title>Whole genome shotgun sequence of Microvirga aerophila NBRC 106136.</title>
        <authorList>
            <person name="Hosoyama A."/>
            <person name="Uohara A."/>
            <person name="Ohji S."/>
            <person name="Ichikawa N."/>
        </authorList>
    </citation>
    <scope>NUCLEOTIDE SEQUENCE [LARGE SCALE GENOMIC DNA]</scope>
    <source>
        <strain evidence="8 9">NBRC 106136</strain>
    </source>
</reference>
<dbReference type="GO" id="GO:0070497">
    <property type="term" value="F:6-carboxytetrahydropterin synthase activity"/>
    <property type="evidence" value="ECO:0007669"/>
    <property type="project" value="UniProtKB-EC"/>
</dbReference>
<dbReference type="EC" id="4.1.2.50" evidence="4"/>
<dbReference type="Proteomes" id="UP000321085">
    <property type="component" value="Unassembled WGS sequence"/>
</dbReference>
<dbReference type="RefSeq" id="WP_245439308.1">
    <property type="nucleotide sequence ID" value="NZ_BJYU01000005.1"/>
</dbReference>
<dbReference type="UniPathway" id="UPA00391"/>
<evidence type="ECO:0000256" key="2">
    <source>
        <dbReference type="ARBA" id="ARBA00005061"/>
    </source>
</evidence>
<accession>A0A512BM41</accession>
<name>A0A512BM41_9HYPH</name>